<dbReference type="Pfam" id="PF00400">
    <property type="entry name" value="WD40"/>
    <property type="match status" value="2"/>
</dbReference>
<evidence type="ECO:0000256" key="7">
    <source>
        <dbReference type="PROSITE-ProRule" id="PRU00221"/>
    </source>
</evidence>
<dbReference type="PROSITE" id="PS50294">
    <property type="entry name" value="WD_REPEATS_REGION"/>
    <property type="match status" value="2"/>
</dbReference>
<dbReference type="InterPro" id="IPR015943">
    <property type="entry name" value="WD40/YVTN_repeat-like_dom_sf"/>
</dbReference>
<feature type="repeat" description="WD" evidence="7">
    <location>
        <begin position="500"/>
        <end position="541"/>
    </location>
</feature>
<name>A0AAU9J9Y3_9CILI</name>
<feature type="transmembrane region" description="Helical" evidence="8">
    <location>
        <begin position="866"/>
        <end position="888"/>
    </location>
</feature>
<keyword evidence="4" id="KW-0677">Repeat</keyword>
<evidence type="ECO:0000256" key="5">
    <source>
        <dbReference type="ARBA" id="ARBA00022989"/>
    </source>
</evidence>
<feature type="transmembrane region" description="Helical" evidence="8">
    <location>
        <begin position="895"/>
        <end position="913"/>
    </location>
</feature>
<dbReference type="PROSITE" id="PS50082">
    <property type="entry name" value="WD_REPEATS_2"/>
    <property type="match status" value="2"/>
</dbReference>
<feature type="domain" description="Ion transport" evidence="9">
    <location>
        <begin position="893"/>
        <end position="1080"/>
    </location>
</feature>
<protein>
    <recommendedName>
        <fullName evidence="9">Ion transport domain-containing protein</fullName>
    </recommendedName>
</protein>
<dbReference type="InterPro" id="IPR036322">
    <property type="entry name" value="WD40_repeat_dom_sf"/>
</dbReference>
<dbReference type="Proteomes" id="UP001162131">
    <property type="component" value="Unassembled WGS sequence"/>
</dbReference>
<keyword evidence="5 8" id="KW-1133">Transmembrane helix</keyword>
<dbReference type="SUPFAM" id="SSF50978">
    <property type="entry name" value="WD40 repeat-like"/>
    <property type="match status" value="1"/>
</dbReference>
<feature type="transmembrane region" description="Helical" evidence="8">
    <location>
        <begin position="994"/>
        <end position="1014"/>
    </location>
</feature>
<gene>
    <name evidence="10" type="ORF">BSTOLATCC_MIC34803</name>
</gene>
<dbReference type="InterPro" id="IPR001680">
    <property type="entry name" value="WD40_rpt"/>
</dbReference>
<evidence type="ECO:0000256" key="3">
    <source>
        <dbReference type="ARBA" id="ARBA00022692"/>
    </source>
</evidence>
<dbReference type="PROSITE" id="PS00678">
    <property type="entry name" value="WD_REPEATS_1"/>
    <property type="match status" value="1"/>
</dbReference>
<dbReference type="Pfam" id="PF00520">
    <property type="entry name" value="Ion_trans"/>
    <property type="match status" value="1"/>
</dbReference>
<feature type="repeat" description="WD" evidence="7">
    <location>
        <begin position="458"/>
        <end position="499"/>
    </location>
</feature>
<keyword evidence="11" id="KW-1185">Reference proteome</keyword>
<comment type="caution">
    <text evidence="10">The sequence shown here is derived from an EMBL/GenBank/DDBJ whole genome shotgun (WGS) entry which is preliminary data.</text>
</comment>
<feature type="transmembrane region" description="Helical" evidence="8">
    <location>
        <begin position="954"/>
        <end position="974"/>
    </location>
</feature>
<dbReference type="SUPFAM" id="SSF50998">
    <property type="entry name" value="Quinoprotein alcohol dehydrogenase-like"/>
    <property type="match status" value="1"/>
</dbReference>
<evidence type="ECO:0000256" key="8">
    <source>
        <dbReference type="SAM" id="Phobius"/>
    </source>
</evidence>
<evidence type="ECO:0000256" key="6">
    <source>
        <dbReference type="ARBA" id="ARBA00023136"/>
    </source>
</evidence>
<dbReference type="InterPro" id="IPR011047">
    <property type="entry name" value="Quinoprotein_ADH-like_sf"/>
</dbReference>
<sequence>MDLKDFTAPLLSQLGSMTSVAPTLPEEKTEMTMLEATAEIEGMISDSLAKSISTADEILQFRVSKDENLFVILTESHLVTYDGSFKGRHSKKITEIQPKFLELFNEDKNAILGRPGETKIFIYDLATLKFVKSVDTHKSKINKMFMMPDQLSLLTLMDSEVLRWDVSSFDRIKVKSFVAESYDRAFISSNSLHVGFTKKTGNDFYVHSIENKQLLCSENMGLRIGQVSFAPSGNFVAISSAKVIKLKNLNNLQDFRAPIELEEAIITLNIAKTEDIILAGTQRGNVVLIDHKNGRNNIILNVHRSALIKFTLNSDETKMYSVESEQKRKITTTKFPKLALKRKIQNNAMILNFSPQNQLLIKSKDSLKLFDFKKNEEHFINTSEGINAVICKNDKIIISQLSRIVVLDPQFPPLQMEDPDNDIPMTLISNQAGTILFTGSKQKIKIWELDTLTVTANWKAHEDIVSSFVLAKQETKLISGSYDNIIKVWDIETGNLDLQIKGHQGDINCLQITKDEKLLLSSSSDKTIRVWNWERNILVNTINTTAPLVGIYLTDDEKHLISSTTDGKITYWSMKSYTRVFYNQVHDKMKQFIASPNGHYLAYAVADNDCYIVENPLFSKEMAVSGPTEGYYQFLIYLKHIILKTDIPEHRPEMDDWIILPHFLAAQHYYAYSSLFIHLKRSLVEEFRYVESTFGQTPLSITMDKEYRDCRNLIVKSMIKTYVENPYSLSCLTKECLIDLNSEGFRALLKLYDLIFRRCQGYNLPTYVPEKVPLPTFYHSDEIVPLKENFIVETPAQLDANGNPIGGYIDDKDIYFMHCLVPLNLVIGSQESLDFLRSLLDSPIQDIFRAELVQRILEEKWNQVRWYMYPQGLLYLLYLILFNVYVIFFQDNSAFITAPFVLSIILSSYEAYQAFSAPLSYLEDLWNYLDLSRGALMIIYTIMVWSNTDPHSDAYTIVITLAIFASWIRGITYFRLYPPTRYMISLITEVLQDMFSFMILLFYSTLAFSFIFLITERDDQTSFLTYIANSYLFNLGESNSDGLNTIQAVTFLITTLINVIVMMNLLVSILGDTFDKVQENLEVADFTALAEMILEIETLLFWKRGIKQLAYFQLCAEDAIKGGEDWAGKVRELKLLVKLMQDGQTKAIQSSVEDHKSLKQQAGKAQKAITERTKDLVESLQSLKKVQAEFFT</sequence>
<dbReference type="InterPro" id="IPR005821">
    <property type="entry name" value="Ion_trans_dom"/>
</dbReference>
<evidence type="ECO:0000256" key="2">
    <source>
        <dbReference type="ARBA" id="ARBA00022574"/>
    </source>
</evidence>
<comment type="subcellular location">
    <subcellularLocation>
        <location evidence="1">Membrane</location>
        <topology evidence="1">Multi-pass membrane protein</topology>
    </subcellularLocation>
</comment>
<dbReference type="InterPro" id="IPR019775">
    <property type="entry name" value="WD40_repeat_CS"/>
</dbReference>
<dbReference type="SMART" id="SM00320">
    <property type="entry name" value="WD40"/>
    <property type="match status" value="5"/>
</dbReference>
<proteinExistence type="predicted"/>
<dbReference type="PANTHER" id="PTHR19848">
    <property type="entry name" value="WD40 REPEAT PROTEIN"/>
    <property type="match status" value="1"/>
</dbReference>
<dbReference type="PRINTS" id="PR00320">
    <property type="entry name" value="GPROTEINBRPT"/>
</dbReference>
<dbReference type="InterPro" id="IPR020472">
    <property type="entry name" value="WD40_PAC1"/>
</dbReference>
<organism evidence="10 11">
    <name type="scientific">Blepharisma stoltei</name>
    <dbReference type="NCBI Taxonomy" id="1481888"/>
    <lineage>
        <taxon>Eukaryota</taxon>
        <taxon>Sar</taxon>
        <taxon>Alveolata</taxon>
        <taxon>Ciliophora</taxon>
        <taxon>Postciliodesmatophora</taxon>
        <taxon>Heterotrichea</taxon>
        <taxon>Heterotrichida</taxon>
        <taxon>Blepharismidae</taxon>
        <taxon>Blepharisma</taxon>
    </lineage>
</organism>
<reference evidence="10" key="1">
    <citation type="submission" date="2021-09" db="EMBL/GenBank/DDBJ databases">
        <authorList>
            <consortium name="AG Swart"/>
            <person name="Singh M."/>
            <person name="Singh A."/>
            <person name="Seah K."/>
            <person name="Emmerich C."/>
        </authorList>
    </citation>
    <scope>NUCLEOTIDE SEQUENCE</scope>
    <source>
        <strain evidence="10">ATCC30299</strain>
    </source>
</reference>
<evidence type="ECO:0000259" key="9">
    <source>
        <dbReference type="Pfam" id="PF00520"/>
    </source>
</evidence>
<dbReference type="EMBL" id="CAJZBQ010000035">
    <property type="protein sequence ID" value="CAG9323767.1"/>
    <property type="molecule type" value="Genomic_DNA"/>
</dbReference>
<dbReference type="Gene3D" id="2.130.10.10">
    <property type="entry name" value="YVTN repeat-like/Quinoprotein amine dehydrogenase"/>
    <property type="match status" value="2"/>
</dbReference>
<dbReference type="PANTHER" id="PTHR19848:SF8">
    <property type="entry name" value="F-BOX AND WD REPEAT DOMAIN CONTAINING 7"/>
    <property type="match status" value="1"/>
</dbReference>
<dbReference type="AlphaFoldDB" id="A0AAU9J9Y3"/>
<evidence type="ECO:0000313" key="11">
    <source>
        <dbReference type="Proteomes" id="UP001162131"/>
    </source>
</evidence>
<keyword evidence="6 8" id="KW-0472">Membrane</keyword>
<feature type="transmembrane region" description="Helical" evidence="8">
    <location>
        <begin position="1048"/>
        <end position="1071"/>
    </location>
</feature>
<evidence type="ECO:0000313" key="10">
    <source>
        <dbReference type="EMBL" id="CAG9323767.1"/>
    </source>
</evidence>
<evidence type="ECO:0000256" key="1">
    <source>
        <dbReference type="ARBA" id="ARBA00004141"/>
    </source>
</evidence>
<keyword evidence="2 7" id="KW-0853">WD repeat</keyword>
<accession>A0AAU9J9Y3</accession>
<evidence type="ECO:0000256" key="4">
    <source>
        <dbReference type="ARBA" id="ARBA00022737"/>
    </source>
</evidence>
<keyword evidence="3 8" id="KW-0812">Transmembrane</keyword>